<evidence type="ECO:0000256" key="6">
    <source>
        <dbReference type="ARBA" id="ARBA00022777"/>
    </source>
</evidence>
<dbReference type="InterPro" id="IPR020568">
    <property type="entry name" value="Ribosomal_Su5_D2-typ_SF"/>
</dbReference>
<dbReference type="Ensembl" id="ENST00000697196.1">
    <property type="protein sequence ID" value="ENSP00000513182.1"/>
    <property type="gene ID" value="ENSG00000110921.15"/>
</dbReference>
<dbReference type="GeneTree" id="ENSGT00950000183187"/>
<evidence type="ECO:0000256" key="8">
    <source>
        <dbReference type="ARBA" id="ARBA00029438"/>
    </source>
</evidence>
<evidence type="ECO:0000313" key="11">
    <source>
        <dbReference type="Ensembl" id="ENSP00000513182.1"/>
    </source>
</evidence>
<evidence type="ECO:0000256" key="3">
    <source>
        <dbReference type="ARBA" id="ARBA00012103"/>
    </source>
</evidence>
<evidence type="ECO:0007829" key="14">
    <source>
        <dbReference type="ProteomicsDB" id="A0A8V8TMD0"/>
    </source>
</evidence>
<feature type="domain" description="GHMP kinase N-terminal" evidence="10">
    <location>
        <begin position="122"/>
        <end position="212"/>
    </location>
</feature>
<dbReference type="SMR" id="A0A8V8TMD0"/>
<dbReference type="HGNC" id="HGNC:7530">
    <property type="gene designation" value="MVK"/>
</dbReference>
<evidence type="ECO:0000259" key="10">
    <source>
        <dbReference type="Pfam" id="PF00288"/>
    </source>
</evidence>
<dbReference type="Ensembl" id="ENST00000697196.1">
    <property type="protein sequence ID" value="ENSP00000513182.1"/>
    <property type="gene ID" value="ENSG00000110921.14"/>
</dbReference>
<reference evidence="11 12" key="2">
    <citation type="journal article" date="2004" name="Nature">
        <title>Finishing the euchromatic sequence of the human genome.</title>
        <authorList>
            <consortium name="International Human Genome Sequencing Consortium"/>
        </authorList>
    </citation>
    <scope>NUCLEOTIDE SEQUENCE [LARGE SCALE GENOMIC DNA]</scope>
</reference>
<evidence type="ECO:0007829" key="13">
    <source>
        <dbReference type="PeptideAtlas" id="A0A8V8TMD0"/>
    </source>
</evidence>
<dbReference type="GO" id="GO:0005524">
    <property type="term" value="F:ATP binding"/>
    <property type="evidence" value="ECO:0007669"/>
    <property type="project" value="UniProtKB-KW"/>
</dbReference>
<dbReference type="InterPro" id="IPR006205">
    <property type="entry name" value="Mev_gal_kin"/>
</dbReference>
<comment type="similarity">
    <text evidence="2">Belongs to the GHMP kinase family. Mevalonate kinase subfamily.</text>
</comment>
<evidence type="ECO:0000256" key="2">
    <source>
        <dbReference type="ARBA" id="ARBA00006495"/>
    </source>
</evidence>
<keyword evidence="12" id="KW-1185">Reference proteome</keyword>
<dbReference type="Gene3D" id="3.30.230.10">
    <property type="match status" value="1"/>
</dbReference>
<proteinExistence type="evidence at protein level"/>
<dbReference type="GO" id="GO:0005737">
    <property type="term" value="C:cytoplasm"/>
    <property type="evidence" value="ECO:0007669"/>
    <property type="project" value="UniProtKB-SubCell"/>
</dbReference>
<evidence type="ECO:0000256" key="5">
    <source>
        <dbReference type="ARBA" id="ARBA00022741"/>
    </source>
</evidence>
<gene>
    <name evidence="11" type="primary">MVK</name>
</gene>
<accession>A0A8V8TMD0</accession>
<dbReference type="GO" id="GO:0008299">
    <property type="term" value="P:isoprenoid biosynthetic process"/>
    <property type="evidence" value="ECO:0007669"/>
    <property type="project" value="InterPro"/>
</dbReference>
<dbReference type="PANTHER" id="PTHR43290:SF2">
    <property type="entry name" value="MEVALONATE KINASE"/>
    <property type="match status" value="1"/>
</dbReference>
<keyword evidence="13 14" id="KW-1267">Proteomics identification</keyword>
<dbReference type="EMBL" id="AC007570">
    <property type="status" value="NOT_ANNOTATED_CDS"/>
    <property type="molecule type" value="Genomic_DNA"/>
</dbReference>
<keyword evidence="7" id="KW-0067">ATP-binding</keyword>
<dbReference type="PRINTS" id="PR00959">
    <property type="entry name" value="MEVGALKINASE"/>
</dbReference>
<dbReference type="AlphaFoldDB" id="A0A8V8TMD0"/>
<dbReference type="OrthoDB" id="1652964at2759"/>
<dbReference type="PANTHER" id="PTHR43290">
    <property type="entry name" value="MEVALONATE KINASE"/>
    <property type="match status" value="1"/>
</dbReference>
<evidence type="ECO:0000256" key="9">
    <source>
        <dbReference type="SAM" id="MobiDB-lite"/>
    </source>
</evidence>
<dbReference type="SUPFAM" id="SSF54211">
    <property type="entry name" value="Ribosomal protein S5 domain 2-like"/>
    <property type="match status" value="1"/>
</dbReference>
<protein>
    <recommendedName>
        <fullName evidence="3">mevalonate kinase</fullName>
        <ecNumber evidence="3">2.7.1.36</ecNumber>
    </recommendedName>
</protein>
<sequence>MLSEVLLVSAPGKVILHGEHAVVHGKVALAVSLNLRTFLRLQPHSNGKVDLSLPNIGIKRAWDVARLQSLDTSFLEQGDVTTPTSEQVEKLKEVAGLPDDCAVTERLAVLAFLYLYLSICRKQRALPSLDIVVWSELPPGAGLGSSAAYSVCLAAALLTVCEEIPNPLKDGDCVNRWTKEDLELINKWAFQGERMIHGNPSGVDNAVSTWGGALRYHQGKISSLKRVGGFPDCSQSCPSSSILSSVWTCLLFTLQVASSPDPADQHQSPSQYQGPCGWRQKQAAQVPRDRGPPPDLNRCHLPGV</sequence>
<keyword evidence="5" id="KW-0547">Nucleotide-binding</keyword>
<dbReference type="InterPro" id="IPR006203">
    <property type="entry name" value="GHMP_knse_ATP-bd_CS"/>
</dbReference>
<dbReference type="PROSITE" id="PS00627">
    <property type="entry name" value="GHMP_KINASES_ATP"/>
    <property type="match status" value="1"/>
</dbReference>
<evidence type="ECO:0000256" key="1">
    <source>
        <dbReference type="ARBA" id="ARBA00004496"/>
    </source>
</evidence>
<reference evidence="11" key="5">
    <citation type="submission" date="2025-09" db="UniProtKB">
        <authorList>
            <consortium name="Ensembl"/>
        </authorList>
    </citation>
    <scope>IDENTIFICATION</scope>
</reference>
<reference evidence="11" key="4">
    <citation type="submission" date="2025-08" db="UniProtKB">
        <authorList>
            <consortium name="Ensembl"/>
        </authorList>
    </citation>
    <scope>IDENTIFICATION</scope>
</reference>
<dbReference type="OpenTargets" id="ENSG00000110921"/>
<reference evidence="11 12" key="1">
    <citation type="journal article" date="2001" name="Nature">
        <title>Initial sequencing and analysis of the human genome.</title>
        <authorList>
            <consortium name="International Human Genome Sequencing Consortium"/>
            <person name="Lander E.S."/>
            <person name="Linton L.M."/>
            <person name="Birren B."/>
            <person name="Nusbaum C."/>
            <person name="Zody M.C."/>
            <person name="Baldwin J."/>
            <person name="Devon K."/>
            <person name="Dewar K."/>
            <person name="Doyle M."/>
            <person name="FitzHugh W."/>
            <person name="Funke R."/>
            <person name="Gage D."/>
            <person name="Harris K."/>
            <person name="Heaford A."/>
            <person name="Howland J."/>
            <person name="Kann L."/>
            <person name="Lehoczky J."/>
            <person name="LeVine R."/>
            <person name="McEwan P."/>
            <person name="McKernan K."/>
            <person name="Meldrim J."/>
            <person name="Mesirov J.P."/>
            <person name="Miranda C."/>
            <person name="Morris W."/>
            <person name="Naylor J."/>
            <person name="Raymond C."/>
            <person name="Rosetti M."/>
            <person name="Santos R."/>
            <person name="Sheridan A."/>
            <person name="Sougnez C."/>
            <person name="Stange-Thomann N."/>
            <person name="Stojanovic N."/>
            <person name="Subramanian A."/>
            <person name="Wyman D."/>
            <person name="Rogers J."/>
            <person name="Sulston J."/>
            <person name="Ainscough R."/>
            <person name="Beck S."/>
            <person name="Bentley D."/>
            <person name="Burton J."/>
            <person name="Clee C."/>
            <person name="Carter N."/>
            <person name="Coulson A."/>
            <person name="Deadman R."/>
            <person name="Deloukas P."/>
            <person name="Dunham A."/>
            <person name="Dunham I."/>
            <person name="Durbin R."/>
            <person name="French L."/>
            <person name="Grafham D."/>
            <person name="Gregory S."/>
            <person name="Hubbard T."/>
            <person name="Humphray S."/>
            <person name="Hunt A."/>
            <person name="Jones M."/>
            <person name="Lloyd C."/>
            <person name="McMurray A."/>
            <person name="Matthews L."/>
            <person name="Mercer S."/>
            <person name="Milne S."/>
            <person name="Mullikin J.C."/>
            <person name="Mungall A."/>
            <person name="Plumb R."/>
            <person name="Ross M."/>
            <person name="Shownkeen R."/>
            <person name="Sims S."/>
            <person name="Waterston R.H."/>
            <person name="Wilson R.K."/>
            <person name="Hillier L.W."/>
            <person name="McPherson J.D."/>
            <person name="Marra M.A."/>
            <person name="Mardis E.R."/>
            <person name="Fulton L.A."/>
            <person name="Chinwalla A.T."/>
            <person name="Pepin K.H."/>
            <person name="Gish W.R."/>
            <person name="Chissoe S.L."/>
            <person name="Wendl M.C."/>
            <person name="Delehaunty K.D."/>
            <person name="Miner T.L."/>
            <person name="Delehaunty A."/>
            <person name="Kramer J.B."/>
            <person name="Cook L.L."/>
            <person name="Fulton R.S."/>
            <person name="Johnson D.L."/>
            <person name="Minx P.J."/>
            <person name="Clifton S.W."/>
            <person name="Hawkins T."/>
            <person name="Branscomb E."/>
            <person name="Predki P."/>
            <person name="Richardson P."/>
            <person name="Wenning S."/>
            <person name="Slezak T."/>
            <person name="Doggett N."/>
            <person name="Cheng J.F."/>
            <person name="Olsen A."/>
            <person name="Lucas S."/>
            <person name="Elkin C."/>
            <person name="Uberbacher E."/>
            <person name="Frazier M."/>
            <person name="Gibbs R.A."/>
            <person name="Muzny D.M."/>
            <person name="Scherer S.E."/>
            <person name="Bouck J.B."/>
            <person name="Sodergren E.J."/>
            <person name="Worley K.C."/>
            <person name="Rives C.M."/>
            <person name="Gorrell J.H."/>
            <person name="Metzker M.L."/>
            <person name="Naylor S.L."/>
            <person name="Kucherlapati R.S."/>
            <person name="Nelson D.L."/>
            <person name="Weinstock G.M."/>
            <person name="Sakaki Y."/>
            <person name="Fujiyama A."/>
            <person name="Hattori M."/>
            <person name="Yada T."/>
            <person name="Toyoda A."/>
            <person name="Itoh T."/>
            <person name="Kawagoe C."/>
            <person name="Watanabe H."/>
            <person name="Totoki Y."/>
            <person name="Taylor T."/>
            <person name="Weissenbach J."/>
            <person name="Heilig R."/>
            <person name="Saurin W."/>
            <person name="Artiguenave F."/>
            <person name="Brottier P."/>
            <person name="Bruls T."/>
            <person name="Pelletier E."/>
            <person name="Robert C."/>
            <person name="Wincker P."/>
            <person name="Smith D.R."/>
            <person name="Doucette-Stamm L."/>
            <person name="Rubenfield M."/>
            <person name="Weinstock K."/>
            <person name="Lee H.M."/>
            <person name="Dubois J."/>
            <person name="Rosenthal A."/>
            <person name="Platzer M."/>
            <person name="Nyakatura G."/>
            <person name="Taudien S."/>
            <person name="Rump A."/>
            <person name="Yang H."/>
            <person name="Yu J."/>
            <person name="Wang J."/>
            <person name="Huang G."/>
            <person name="Gu J."/>
            <person name="Hood L."/>
            <person name="Rowen L."/>
            <person name="Madan A."/>
            <person name="Qin S."/>
            <person name="Davis R.W."/>
            <person name="Federspiel N.A."/>
            <person name="Abola A.P."/>
            <person name="Proctor M.J."/>
            <person name="Myers R.M."/>
            <person name="Schmutz J."/>
            <person name="Dickson M."/>
            <person name="Grimwood J."/>
            <person name="Cox D.R."/>
            <person name="Olson M.V."/>
            <person name="Kaul R."/>
            <person name="Raymond C."/>
            <person name="Shimizu N."/>
            <person name="Kawasaki K."/>
            <person name="Minoshima S."/>
            <person name="Evans G.A."/>
            <person name="Athanasiou M."/>
            <person name="Schultz R."/>
            <person name="Roe B.A."/>
            <person name="Chen F."/>
            <person name="Pan H."/>
            <person name="Ramser J."/>
            <person name="Lehrach H."/>
            <person name="Reinhardt R."/>
            <person name="McCombie W.R."/>
            <person name="de la Bastide M."/>
            <person name="Dedhia N."/>
            <person name="Blocker H."/>
            <person name="Hornischer K."/>
            <person name="Nordsiek G."/>
            <person name="Agarwala R."/>
            <person name="Aravind L."/>
            <person name="Bailey J.A."/>
            <person name="Bateman A."/>
            <person name="Batzoglou S."/>
            <person name="Birney E."/>
            <person name="Bork P."/>
            <person name="Brown D.G."/>
            <person name="Burge C.B."/>
            <person name="Cerutti L."/>
            <person name="Chen H.C."/>
            <person name="Church D."/>
            <person name="Clamp M."/>
            <person name="Copley R.R."/>
            <person name="Doerks T."/>
            <person name="Eddy S.R."/>
            <person name="Eichler E.E."/>
            <person name="Furey T.S."/>
            <person name="Galagan J."/>
            <person name="Gilbert J.G."/>
            <person name="Harmon C."/>
            <person name="Hayashizaki Y."/>
            <person name="Haussler D."/>
            <person name="Hermjakob H."/>
            <person name="Hokamp K."/>
            <person name="Jang W."/>
            <person name="Johnson L.S."/>
            <person name="Jones T.A."/>
            <person name="Kasif S."/>
            <person name="Kaspryzk A."/>
            <person name="Kennedy S."/>
            <person name="Kent W.J."/>
            <person name="Kitts P."/>
            <person name="Koonin E.V."/>
            <person name="Korf I."/>
            <person name="Kulp D."/>
            <person name="Lancet D."/>
            <person name="Lowe T.M."/>
            <person name="McLysaght A."/>
            <person name="Mikkelsen T."/>
            <person name="Moran J.V."/>
            <person name="Mulder N."/>
            <person name="Pollara V.J."/>
            <person name="Ponting C.P."/>
            <person name="Schuler G."/>
            <person name="Schultz J."/>
            <person name="Slater G."/>
            <person name="Smit A.F."/>
            <person name="Stupka E."/>
            <person name="Szustakowski J."/>
            <person name="Thierry-Mieg D."/>
            <person name="Thierry-Mieg J."/>
            <person name="Wagner L."/>
            <person name="Wallis J."/>
            <person name="Wheeler R."/>
            <person name="Williams A."/>
            <person name="Wolf Y.I."/>
            <person name="Wolfe K.H."/>
            <person name="Yang S.P."/>
            <person name="Yeh R.F."/>
            <person name="Collins F."/>
            <person name="Guyer M.S."/>
            <person name="Peterson J."/>
            <person name="Felsenfeld A."/>
            <person name="Wetterstrand K.A."/>
            <person name="Patrinos A."/>
            <person name="Morgan M.J."/>
            <person name="de Jong P."/>
            <person name="Catanese J.J."/>
            <person name="Osoegawa K."/>
            <person name="Shizuya H."/>
            <person name="Choi S."/>
            <person name="Chen Y.J."/>
        </authorList>
    </citation>
    <scope>NUCLEOTIDE SEQUENCE [LARGE SCALE GENOMIC DNA]</scope>
</reference>
<dbReference type="Pfam" id="PF00288">
    <property type="entry name" value="GHMP_kinases_N"/>
    <property type="match status" value="1"/>
</dbReference>
<keyword evidence="4" id="KW-0808">Transferase</keyword>
<dbReference type="Proteomes" id="UP000005640">
    <property type="component" value="Chromosome 12"/>
</dbReference>
<evidence type="ECO:0000256" key="7">
    <source>
        <dbReference type="ARBA" id="ARBA00022840"/>
    </source>
</evidence>
<evidence type="ECO:0000256" key="4">
    <source>
        <dbReference type="ARBA" id="ARBA00022679"/>
    </source>
</evidence>
<reference evidence="11 12" key="3">
    <citation type="journal article" date="2006" name="Nature">
        <title>The finished DNA sequence of human chromosome 12.</title>
        <authorList>
            <consortium name="Baylor College of Medicine Human Genome Sequencing Center Sequence Production Team"/>
            <person name="Scherer S.E."/>
            <person name="Muzny D.M."/>
            <person name="Buhay C.J."/>
            <person name="Chen R."/>
            <person name="Cree A."/>
            <person name="Ding Y."/>
            <person name="Dugan-Rocha S."/>
            <person name="Gill R."/>
            <person name="Gunaratne P."/>
            <person name="Harris R.A."/>
            <person name="Hawes A.C."/>
            <person name="Hernandez J."/>
            <person name="Hodgson A.V."/>
            <person name="Hume J."/>
            <person name="Jackson A."/>
            <person name="Khan Z.M."/>
            <person name="Kovar-Smith C."/>
            <person name="Lewis L.R."/>
            <person name="Lozado R.J."/>
            <person name="Metzker M.L."/>
            <person name="Milosavljevic A."/>
            <person name="Miner G.R."/>
            <person name="Montgomery K.T."/>
            <person name="Morgan M.B."/>
            <person name="Nazareth L.V."/>
            <person name="Scott G."/>
            <person name="Sodergren E."/>
            <person name="Song X.Z."/>
            <person name="Steffen D."/>
            <person name="Lovering R.C."/>
            <person name="Wheeler D.A."/>
            <person name="Worley K.C."/>
            <person name="Yuan Y."/>
            <person name="Zhang Z."/>
            <person name="Adams C.Q."/>
            <person name="Ansari-Lari M.A."/>
            <person name="Ayele M."/>
            <person name="Brown M.J."/>
            <person name="Chen G."/>
            <person name="Chen Z."/>
            <person name="Clerc-Blankenburg K.P."/>
            <person name="Davis C."/>
            <person name="Delgado O."/>
            <person name="Dinh H.H."/>
            <person name="Draper H."/>
            <person name="Gonzalez-Garay M.L."/>
            <person name="Havlak P."/>
            <person name="Jackson L.R."/>
            <person name="Jacob L.S."/>
            <person name="Kelly S.H."/>
            <person name="Li L."/>
            <person name="Li Z."/>
            <person name="Liu J."/>
            <person name="Liu W."/>
            <person name="Lu J."/>
            <person name="Maheshwari M."/>
            <person name="Nguyen B.V."/>
            <person name="Okwuonu G.O."/>
            <person name="Pasternak S."/>
            <person name="Perez L.M."/>
            <person name="Plopper F.J."/>
            <person name="Santibanez J."/>
            <person name="Shen H."/>
            <person name="Tabor P.E."/>
            <person name="Verduzco D."/>
            <person name="Waldron L."/>
            <person name="Wang Q."/>
            <person name="Williams G.A."/>
            <person name="Zhang J."/>
            <person name="Zhou J."/>
            <person name="Allen C.C."/>
            <person name="Amin A.G."/>
            <person name="Anyalebechi V."/>
            <person name="Bailey M."/>
            <person name="Barbaria J.A."/>
            <person name="Bimage K.E."/>
            <person name="Bryant N.P."/>
            <person name="Burch P.E."/>
            <person name="Burkett C.E."/>
            <person name="Burrell K.L."/>
            <person name="Calderon E."/>
            <person name="Cardenas V."/>
            <person name="Carter K."/>
            <person name="Casias K."/>
            <person name="Cavazos I."/>
            <person name="Cavazos S.R."/>
            <person name="Ceasar H."/>
            <person name="Chacko J."/>
            <person name="Chan S.N."/>
            <person name="Chavez D."/>
            <person name="Christopoulos C."/>
            <person name="Chu J."/>
            <person name="Cockrell R."/>
            <person name="Cox C.D."/>
            <person name="Dang M."/>
            <person name="Dathorne S.R."/>
            <person name="David R."/>
            <person name="Davis C.M."/>
            <person name="Davy-Carroll L."/>
            <person name="Deshazo D.R."/>
            <person name="Donlin J.E."/>
            <person name="D'Souza L."/>
            <person name="Eaves K.A."/>
            <person name="Egan A."/>
            <person name="Emery-Cohen A.J."/>
            <person name="Escotto M."/>
            <person name="Flagg N."/>
            <person name="Forbes L.D."/>
            <person name="Gabisi A.M."/>
            <person name="Garza M."/>
            <person name="Hamilton C."/>
            <person name="Henderson N."/>
            <person name="Hernandez O."/>
            <person name="Hines S."/>
            <person name="Hogues M.E."/>
            <person name="Huang M."/>
            <person name="Idlebird D.G."/>
            <person name="Johnson R."/>
            <person name="Jolivet A."/>
            <person name="Jones S."/>
            <person name="Kagan R."/>
            <person name="King L.M."/>
            <person name="Leal B."/>
            <person name="Lebow H."/>
            <person name="Lee S."/>
            <person name="LeVan J.M."/>
            <person name="Lewis L.C."/>
            <person name="London P."/>
            <person name="Lorensuhewa L.M."/>
            <person name="Loulseged H."/>
            <person name="Lovett D.A."/>
            <person name="Lucier A."/>
            <person name="Lucier R.L."/>
            <person name="Ma J."/>
            <person name="Madu R.C."/>
            <person name="Mapua P."/>
            <person name="Martindale A.D."/>
            <person name="Martinez E."/>
            <person name="Massey E."/>
            <person name="Mawhiney S."/>
            <person name="Meador M.G."/>
            <person name="Mendez S."/>
            <person name="Mercado C."/>
            <person name="Mercado I.C."/>
            <person name="Merritt C.E."/>
            <person name="Miner Z.L."/>
            <person name="Minja E."/>
            <person name="Mitchell T."/>
            <person name="Mohabbat F."/>
            <person name="Mohabbat K."/>
            <person name="Montgomery B."/>
            <person name="Moore N."/>
            <person name="Morris S."/>
            <person name="Munidasa M."/>
            <person name="Ngo R.N."/>
            <person name="Nguyen N.B."/>
            <person name="Nickerson E."/>
            <person name="Nwaokelemeh O.O."/>
            <person name="Nwokenkwo S."/>
            <person name="Obregon M."/>
            <person name="Oguh M."/>
            <person name="Oragunye N."/>
            <person name="Oviedo R.J."/>
            <person name="Parish B.J."/>
            <person name="Parker D.N."/>
            <person name="Parrish J."/>
            <person name="Parks K.L."/>
            <person name="Paul H.A."/>
            <person name="Payton B.A."/>
            <person name="Perez A."/>
            <person name="Perrin W."/>
            <person name="Pickens A."/>
            <person name="Primus E.L."/>
            <person name="Pu L.L."/>
            <person name="Puazo M."/>
            <person name="Quiles M.M."/>
            <person name="Quiroz J.B."/>
            <person name="Rabata D."/>
            <person name="Reeves K."/>
            <person name="Ruiz S.J."/>
            <person name="Shao H."/>
            <person name="Sisson I."/>
            <person name="Sonaike T."/>
            <person name="Sorelle R.P."/>
            <person name="Sutton A.E."/>
            <person name="Svatek A.F."/>
            <person name="Svetz L.A."/>
            <person name="Tamerisa K.S."/>
            <person name="Taylor T.R."/>
            <person name="Teague B."/>
            <person name="Thomas N."/>
            <person name="Thorn R.D."/>
            <person name="Trejos Z.Y."/>
            <person name="Trevino B.K."/>
            <person name="Ukegbu O.N."/>
            <person name="Urban J.B."/>
            <person name="Vasquez L.I."/>
            <person name="Vera V.A."/>
            <person name="Villasana D.M."/>
            <person name="Wang L."/>
            <person name="Ward-Moore S."/>
            <person name="Warren J.T."/>
            <person name="Wei X."/>
            <person name="White F."/>
            <person name="Williamson A.L."/>
            <person name="Wleczyk R."/>
            <person name="Wooden H.S."/>
            <person name="Wooden S.H."/>
            <person name="Yen J."/>
            <person name="Yoon L."/>
            <person name="Yoon V."/>
            <person name="Zorrilla S.E."/>
            <person name="Nelson D."/>
            <person name="Kucherlapati R."/>
            <person name="Weinstock G."/>
            <person name="Gibbs R.A."/>
            <person name="null."/>
        </authorList>
    </citation>
    <scope>NUCLEOTIDE SEQUENCE [LARGE SCALE GENOMIC DNA]</scope>
</reference>
<organism evidence="11 12">
    <name type="scientific">Homo sapiens</name>
    <name type="common">Human</name>
    <dbReference type="NCBI Taxonomy" id="9606"/>
    <lineage>
        <taxon>Eukaryota</taxon>
        <taxon>Metazoa</taxon>
        <taxon>Chordata</taxon>
        <taxon>Craniata</taxon>
        <taxon>Vertebrata</taxon>
        <taxon>Euteleostomi</taxon>
        <taxon>Mammalia</taxon>
        <taxon>Eutheria</taxon>
        <taxon>Euarchontoglires</taxon>
        <taxon>Primates</taxon>
        <taxon>Haplorrhini</taxon>
        <taxon>Catarrhini</taxon>
        <taxon>Hominidae</taxon>
        <taxon>Homo</taxon>
    </lineage>
</organism>
<comment type="pathway">
    <text evidence="8">Isoprenoid biosynthesis; isopentenyl diphosphate biosynthesis via mevalonate pathway; isopentenyl diphosphate from (R)-mevalonate: step 1/3.</text>
</comment>
<evidence type="ECO:0000313" key="12">
    <source>
        <dbReference type="Proteomes" id="UP000005640"/>
    </source>
</evidence>
<feature type="region of interest" description="Disordered" evidence="9">
    <location>
        <begin position="260"/>
        <end position="304"/>
    </location>
</feature>
<name>A0A8V8TMD0_HUMAN</name>
<keyword evidence="6" id="KW-0418">Kinase</keyword>
<dbReference type="EC" id="2.7.1.36" evidence="3"/>
<dbReference type="FunFam" id="3.30.230.10:FF:000119">
    <property type="entry name" value="Mevalonate kinase"/>
    <property type="match status" value="1"/>
</dbReference>
<dbReference type="GO" id="GO:0004496">
    <property type="term" value="F:mevalonate kinase activity"/>
    <property type="evidence" value="ECO:0007669"/>
    <property type="project" value="UniProtKB-EC"/>
</dbReference>
<dbReference type="InterPro" id="IPR006204">
    <property type="entry name" value="GHMP_kinase_N_dom"/>
</dbReference>
<comment type="subcellular location">
    <subcellularLocation>
        <location evidence="1">Cytoplasm</location>
    </subcellularLocation>
</comment>
<dbReference type="InterPro" id="IPR014721">
    <property type="entry name" value="Ribsml_uS5_D2-typ_fold_subgr"/>
</dbReference>